<dbReference type="EMBL" id="FZOA01000013">
    <property type="protein sequence ID" value="SNS03361.1"/>
    <property type="molecule type" value="Genomic_DNA"/>
</dbReference>
<dbReference type="EMBL" id="FZOA01000012">
    <property type="protein sequence ID" value="SNS02617.1"/>
    <property type="molecule type" value="Genomic_DNA"/>
</dbReference>
<evidence type="ECO:0000313" key="2">
    <source>
        <dbReference type="EMBL" id="SNS03361.1"/>
    </source>
</evidence>
<dbReference type="Proteomes" id="UP000198305">
    <property type="component" value="Unassembled WGS sequence"/>
</dbReference>
<evidence type="ECO:0000313" key="3">
    <source>
        <dbReference type="Proteomes" id="UP000198305"/>
    </source>
</evidence>
<evidence type="ECO:0000313" key="1">
    <source>
        <dbReference type="EMBL" id="SNS02617.1"/>
    </source>
</evidence>
<keyword evidence="3" id="KW-1185">Reference proteome</keyword>
<reference evidence="2" key="1">
    <citation type="submission" date="2017-06" db="EMBL/GenBank/DDBJ databases">
        <authorList>
            <person name="Kim H.J."/>
            <person name="Triplett B.A."/>
        </authorList>
    </citation>
    <scope>NUCLEOTIDE SEQUENCE [LARGE SCALE GENOMIC DNA]</scope>
    <source>
        <strain evidence="2">Ca-68</strain>
    </source>
</reference>
<reference evidence="3" key="2">
    <citation type="submission" date="2017-06" db="EMBL/GenBank/DDBJ databases">
        <authorList>
            <person name="Varghese N."/>
            <person name="Submissions S."/>
        </authorList>
    </citation>
    <scope>NUCLEOTIDE SEQUENCE [LARGE SCALE GENOMIC DNA]</scope>
    <source>
        <strain evidence="3">Ca-68</strain>
    </source>
</reference>
<proteinExistence type="predicted"/>
<name>A0A239B6Z2_9PROT</name>
<feature type="non-terminal residue" evidence="2">
    <location>
        <position position="1"/>
    </location>
</feature>
<sequence length="24" mass="2872">RHSFNNGLSPVEYEKRYFEGLETV</sequence>
<dbReference type="AlphaFoldDB" id="A0A239B6Z2"/>
<organism evidence="2 3">
    <name type="scientific">Methylobacillus rhizosphaerae</name>
    <dbReference type="NCBI Taxonomy" id="551994"/>
    <lineage>
        <taxon>Bacteria</taxon>
        <taxon>Pseudomonadati</taxon>
        <taxon>Pseudomonadota</taxon>
        <taxon>Betaproteobacteria</taxon>
        <taxon>Nitrosomonadales</taxon>
        <taxon>Methylophilaceae</taxon>
        <taxon>Methylobacillus</taxon>
    </lineage>
</organism>
<protein>
    <submittedName>
        <fullName evidence="2">Putative transposase</fullName>
    </submittedName>
</protein>
<accession>A0A239B6Z2</accession>
<gene>
    <name evidence="1" type="ORF">SAMN05192560_2284</name>
    <name evidence="2" type="ORF">SAMN05192560_2318</name>
</gene>